<comment type="caution">
    <text evidence="1">The sequence shown here is derived from an EMBL/GenBank/DDBJ whole genome shotgun (WGS) entry which is preliminary data.</text>
</comment>
<evidence type="ECO:0008006" key="3">
    <source>
        <dbReference type="Google" id="ProtNLM"/>
    </source>
</evidence>
<dbReference type="Proteomes" id="UP001156691">
    <property type="component" value="Unassembled WGS sequence"/>
</dbReference>
<evidence type="ECO:0000313" key="1">
    <source>
        <dbReference type="EMBL" id="GLQ56677.1"/>
    </source>
</evidence>
<gene>
    <name evidence="1" type="ORF">GCM10010862_39360</name>
</gene>
<keyword evidence="2" id="KW-1185">Reference proteome</keyword>
<name>A0ABQ5WA00_9HYPH</name>
<sequence>MDFGKGEKAVTIAAIFDERGLQRGLYACNLGKVDVAAQLAACRAFKIEFFETITGGNDDPCFFRVDGIHQHSLCSHKTELRALARRRADFPKEGPLGWRNARRMV</sequence>
<proteinExistence type="predicted"/>
<protein>
    <recommendedName>
        <fullName evidence="3">GTP cyclohydrolase I</fullName>
    </recommendedName>
</protein>
<accession>A0ABQ5WA00</accession>
<dbReference type="EMBL" id="BSNS01000021">
    <property type="protein sequence ID" value="GLQ56677.1"/>
    <property type="molecule type" value="Genomic_DNA"/>
</dbReference>
<evidence type="ECO:0000313" key="2">
    <source>
        <dbReference type="Proteomes" id="UP001156691"/>
    </source>
</evidence>
<organism evidence="1 2">
    <name type="scientific">Devosia nitrariae</name>
    <dbReference type="NCBI Taxonomy" id="2071872"/>
    <lineage>
        <taxon>Bacteria</taxon>
        <taxon>Pseudomonadati</taxon>
        <taxon>Pseudomonadota</taxon>
        <taxon>Alphaproteobacteria</taxon>
        <taxon>Hyphomicrobiales</taxon>
        <taxon>Devosiaceae</taxon>
        <taxon>Devosia</taxon>
    </lineage>
</organism>
<reference evidence="2" key="1">
    <citation type="journal article" date="2019" name="Int. J. Syst. Evol. Microbiol.">
        <title>The Global Catalogue of Microorganisms (GCM) 10K type strain sequencing project: providing services to taxonomists for standard genome sequencing and annotation.</title>
        <authorList>
            <consortium name="The Broad Institute Genomics Platform"/>
            <consortium name="The Broad Institute Genome Sequencing Center for Infectious Disease"/>
            <person name="Wu L."/>
            <person name="Ma J."/>
        </authorList>
    </citation>
    <scope>NUCLEOTIDE SEQUENCE [LARGE SCALE GENOMIC DNA]</scope>
    <source>
        <strain evidence="2">NBRC 112416</strain>
    </source>
</reference>